<dbReference type="Gene3D" id="3.30.70.360">
    <property type="match status" value="1"/>
</dbReference>
<dbReference type="InterPro" id="IPR011650">
    <property type="entry name" value="Peptidase_M20_dimer"/>
</dbReference>
<keyword evidence="3" id="KW-0479">Metal-binding</keyword>
<protein>
    <submittedName>
        <fullName evidence="7">Carboxypeptidase PM20D1</fullName>
    </submittedName>
</protein>
<dbReference type="Proteomes" id="UP000320085">
    <property type="component" value="Unassembled WGS sequence"/>
</dbReference>
<feature type="domain" description="Peptidase M20 dimerisation" evidence="6">
    <location>
        <begin position="209"/>
        <end position="355"/>
    </location>
</feature>
<evidence type="ECO:0000256" key="3">
    <source>
        <dbReference type="ARBA" id="ARBA00022723"/>
    </source>
</evidence>
<dbReference type="GO" id="GO:0046872">
    <property type="term" value="F:metal ion binding"/>
    <property type="evidence" value="ECO:0007669"/>
    <property type="project" value="UniProtKB-KW"/>
</dbReference>
<dbReference type="PANTHER" id="PTHR45962:SF1">
    <property type="entry name" value="N-FATTY-ACYL-AMINO ACID SYNTHASE_HYDROLASE PM20D1"/>
    <property type="match status" value="1"/>
</dbReference>
<keyword evidence="2" id="KW-0645">Protease</keyword>
<sequence>MSEGGATAYAPGMRRSNGEPAVEALQALIRIPTVSDWDGDKEDRAAFAALLDELRGRFPRLHEVCEVERISGDALLVRWAGRTREAPVVLMAHLDVVPVDDPSAWTHPPFAAEVVDGFIWGRGALDCKGSLVATCQAVEDLIGERVVPARDVWLSFGCNEEVSGRAAKDAVAILRDRGVEPWFVVDEGGAIVEGVLPGVDAEIAVVGVSEKGTVDIELTARGDGGHASAPRRGGATARLARAITRLEKRPFPAHLPDATVEMMEHVGPHARMPFGAVFSHARVLRPVLAQVLARLGHETAALTRTTVAVTQLSGSPGANVIAATARAHVNMRVMVGETVDGAIERIRKTVGDPHVEVTLVSGDEPSPVSPTDDAAYRLLESTLAEVFPGTVPVPYVMLAATDSRHFHRVWPRVYRFTPFRMSTAQRASIHGVDERIGVEALLDGVQWYRRLIESL</sequence>
<name>A0A543PP57_9MICO</name>
<dbReference type="PANTHER" id="PTHR45962">
    <property type="entry name" value="N-FATTY-ACYL-AMINO ACID SYNTHASE/HYDROLASE PM20D1"/>
    <property type="match status" value="1"/>
</dbReference>
<evidence type="ECO:0000313" key="8">
    <source>
        <dbReference type="Proteomes" id="UP000320085"/>
    </source>
</evidence>
<dbReference type="AlphaFoldDB" id="A0A543PP57"/>
<dbReference type="InterPro" id="IPR047177">
    <property type="entry name" value="Pept_M20A"/>
</dbReference>
<evidence type="ECO:0000256" key="5">
    <source>
        <dbReference type="ARBA" id="ARBA00022833"/>
    </source>
</evidence>
<dbReference type="SUPFAM" id="SSF53187">
    <property type="entry name" value="Zn-dependent exopeptidases"/>
    <property type="match status" value="1"/>
</dbReference>
<keyword evidence="7" id="KW-0121">Carboxypeptidase</keyword>
<dbReference type="Gene3D" id="1.10.150.900">
    <property type="match status" value="1"/>
</dbReference>
<keyword evidence="4" id="KW-0378">Hydrolase</keyword>
<dbReference type="Gene3D" id="3.40.630.10">
    <property type="entry name" value="Zn peptidases"/>
    <property type="match status" value="1"/>
</dbReference>
<dbReference type="Pfam" id="PF01546">
    <property type="entry name" value="Peptidase_M20"/>
    <property type="match status" value="1"/>
</dbReference>
<keyword evidence="5" id="KW-0862">Zinc</keyword>
<dbReference type="EMBL" id="VFQF01000002">
    <property type="protein sequence ID" value="TQN45858.1"/>
    <property type="molecule type" value="Genomic_DNA"/>
</dbReference>
<evidence type="ECO:0000256" key="2">
    <source>
        <dbReference type="ARBA" id="ARBA00022670"/>
    </source>
</evidence>
<dbReference type="GO" id="GO:0006508">
    <property type="term" value="P:proteolysis"/>
    <property type="evidence" value="ECO:0007669"/>
    <property type="project" value="UniProtKB-KW"/>
</dbReference>
<comment type="caution">
    <text evidence="7">The sequence shown here is derived from an EMBL/GenBank/DDBJ whole genome shotgun (WGS) entry which is preliminary data.</text>
</comment>
<comment type="similarity">
    <text evidence="1">Belongs to the peptidase M20A family.</text>
</comment>
<accession>A0A543PP57</accession>
<dbReference type="GO" id="GO:0004180">
    <property type="term" value="F:carboxypeptidase activity"/>
    <property type="evidence" value="ECO:0007669"/>
    <property type="project" value="UniProtKB-KW"/>
</dbReference>
<dbReference type="SUPFAM" id="SSF55031">
    <property type="entry name" value="Bacterial exopeptidase dimerisation domain"/>
    <property type="match status" value="1"/>
</dbReference>
<dbReference type="InterPro" id="IPR036264">
    <property type="entry name" value="Bact_exopeptidase_dim_dom"/>
</dbReference>
<proteinExistence type="inferred from homology"/>
<evidence type="ECO:0000256" key="1">
    <source>
        <dbReference type="ARBA" id="ARBA00006247"/>
    </source>
</evidence>
<dbReference type="InterPro" id="IPR002933">
    <property type="entry name" value="Peptidase_M20"/>
</dbReference>
<dbReference type="Pfam" id="PF07687">
    <property type="entry name" value="M20_dimer"/>
    <property type="match status" value="1"/>
</dbReference>
<reference evidence="7 8" key="1">
    <citation type="submission" date="2019-06" db="EMBL/GenBank/DDBJ databases">
        <title>Sequencing the genomes of 1000 actinobacteria strains.</title>
        <authorList>
            <person name="Klenk H.-P."/>
        </authorList>
    </citation>
    <scope>NUCLEOTIDE SEQUENCE [LARGE SCALE GENOMIC DNA]</scope>
    <source>
        <strain evidence="7 8">DSM 21776</strain>
    </source>
</reference>
<organism evidence="7 8">
    <name type="scientific">Humibacillus xanthopallidus</name>
    <dbReference type="NCBI Taxonomy" id="412689"/>
    <lineage>
        <taxon>Bacteria</taxon>
        <taxon>Bacillati</taxon>
        <taxon>Actinomycetota</taxon>
        <taxon>Actinomycetes</taxon>
        <taxon>Micrococcales</taxon>
        <taxon>Intrasporangiaceae</taxon>
        <taxon>Humibacillus</taxon>
    </lineage>
</organism>
<evidence type="ECO:0000313" key="7">
    <source>
        <dbReference type="EMBL" id="TQN45858.1"/>
    </source>
</evidence>
<evidence type="ECO:0000259" key="6">
    <source>
        <dbReference type="Pfam" id="PF07687"/>
    </source>
</evidence>
<evidence type="ECO:0000256" key="4">
    <source>
        <dbReference type="ARBA" id="ARBA00022801"/>
    </source>
</evidence>
<gene>
    <name evidence="7" type="ORF">FHX52_2558</name>
</gene>